<protein>
    <submittedName>
        <fullName evidence="2">Uncharacterized protein</fullName>
    </submittedName>
</protein>
<accession>A0A1G2B3C7</accession>
<evidence type="ECO:0000313" key="3">
    <source>
        <dbReference type="Proteomes" id="UP000179164"/>
    </source>
</evidence>
<keyword evidence="1" id="KW-1133">Transmembrane helix</keyword>
<keyword evidence="1" id="KW-0472">Membrane</keyword>
<sequence length="101" mass="11660">MKFSMRQKRIAFSAMPFGRKLLSRVNLMVFFVICSVTVYFAFFVNTNFIQTVFIPKEIPESDINARAVVIDKNLFETLLTTYTNKTSEKGTVSSVRNIFSR</sequence>
<evidence type="ECO:0000313" key="2">
    <source>
        <dbReference type="EMBL" id="OGY82737.1"/>
    </source>
</evidence>
<dbReference type="Proteomes" id="UP000179164">
    <property type="component" value="Unassembled WGS sequence"/>
</dbReference>
<keyword evidence="1" id="KW-0812">Transmembrane</keyword>
<dbReference type="STRING" id="1798543.A2898_04025"/>
<proteinExistence type="predicted"/>
<evidence type="ECO:0000256" key="1">
    <source>
        <dbReference type="SAM" id="Phobius"/>
    </source>
</evidence>
<dbReference type="AlphaFoldDB" id="A0A1G2B3C7"/>
<feature type="transmembrane region" description="Helical" evidence="1">
    <location>
        <begin position="21"/>
        <end position="44"/>
    </location>
</feature>
<dbReference type="EMBL" id="MHKE01000017">
    <property type="protein sequence ID" value="OGY82737.1"/>
    <property type="molecule type" value="Genomic_DNA"/>
</dbReference>
<comment type="caution">
    <text evidence="2">The sequence shown here is derived from an EMBL/GenBank/DDBJ whole genome shotgun (WGS) entry which is preliminary data.</text>
</comment>
<name>A0A1G2B3C7_9BACT</name>
<reference evidence="2 3" key="1">
    <citation type="journal article" date="2016" name="Nat. Commun.">
        <title>Thousands of microbial genomes shed light on interconnected biogeochemical processes in an aquifer system.</title>
        <authorList>
            <person name="Anantharaman K."/>
            <person name="Brown C.T."/>
            <person name="Hug L.A."/>
            <person name="Sharon I."/>
            <person name="Castelle C.J."/>
            <person name="Probst A.J."/>
            <person name="Thomas B.C."/>
            <person name="Singh A."/>
            <person name="Wilkins M.J."/>
            <person name="Karaoz U."/>
            <person name="Brodie E.L."/>
            <person name="Williams K.H."/>
            <person name="Hubbard S.S."/>
            <person name="Banfield J.F."/>
        </authorList>
    </citation>
    <scope>NUCLEOTIDE SEQUENCE [LARGE SCALE GENOMIC DNA]</scope>
</reference>
<gene>
    <name evidence="2" type="ORF">A2898_04025</name>
</gene>
<organism evidence="2 3">
    <name type="scientific">Candidatus Kerfeldbacteria bacterium RIFCSPLOWO2_01_FULL_48_11</name>
    <dbReference type="NCBI Taxonomy" id="1798543"/>
    <lineage>
        <taxon>Bacteria</taxon>
        <taxon>Candidatus Kerfeldiibacteriota</taxon>
    </lineage>
</organism>